<dbReference type="Gene3D" id="3.40.30.10">
    <property type="entry name" value="Glutaredoxin"/>
    <property type="match status" value="1"/>
</dbReference>
<protein>
    <submittedName>
        <fullName evidence="4">Thiol-disulfide isomerase or thioredoxin</fullName>
    </submittedName>
</protein>
<dbReference type="RefSeq" id="WP_091456782.1">
    <property type="nucleotide sequence ID" value="NZ_FMZZ01000020.1"/>
</dbReference>
<proteinExistence type="predicted"/>
<dbReference type="CDD" id="cd02966">
    <property type="entry name" value="TlpA_like_family"/>
    <property type="match status" value="1"/>
</dbReference>
<dbReference type="PROSITE" id="PS00194">
    <property type="entry name" value="THIOREDOXIN_1"/>
    <property type="match status" value="1"/>
</dbReference>
<evidence type="ECO:0000259" key="3">
    <source>
        <dbReference type="PROSITE" id="PS51352"/>
    </source>
</evidence>
<evidence type="ECO:0000256" key="1">
    <source>
        <dbReference type="ARBA" id="ARBA00004196"/>
    </source>
</evidence>
<dbReference type="PANTHER" id="PTHR42852">
    <property type="entry name" value="THIOL:DISULFIDE INTERCHANGE PROTEIN DSBE"/>
    <property type="match status" value="1"/>
</dbReference>
<dbReference type="GO" id="GO:0017004">
    <property type="term" value="P:cytochrome complex assembly"/>
    <property type="evidence" value="ECO:0007669"/>
    <property type="project" value="UniProtKB-KW"/>
</dbReference>
<dbReference type="InterPro" id="IPR050553">
    <property type="entry name" value="Thioredoxin_ResA/DsbE_sf"/>
</dbReference>
<dbReference type="SUPFAM" id="SSF52833">
    <property type="entry name" value="Thioredoxin-like"/>
    <property type="match status" value="1"/>
</dbReference>
<dbReference type="GO" id="GO:0030313">
    <property type="term" value="C:cell envelope"/>
    <property type="evidence" value="ECO:0007669"/>
    <property type="project" value="UniProtKB-SubCell"/>
</dbReference>
<reference evidence="5" key="1">
    <citation type="submission" date="2016-10" db="EMBL/GenBank/DDBJ databases">
        <authorList>
            <person name="Varghese N."/>
            <person name="Submissions S."/>
        </authorList>
    </citation>
    <scope>NUCLEOTIDE SEQUENCE [LARGE SCALE GENOMIC DNA]</scope>
    <source>
        <strain evidence="5">IBRC-M 10403</strain>
    </source>
</reference>
<keyword evidence="5" id="KW-1185">Reference proteome</keyword>
<dbReference type="AlphaFoldDB" id="A0A1G6Y514"/>
<comment type="subcellular location">
    <subcellularLocation>
        <location evidence="1">Cell envelope</location>
    </subcellularLocation>
</comment>
<sequence length="200" mass="20882">MTARARWVLVAVVLLVAGVVAVWPRGADPGPVAAPPEPDLTAARVAAALEPCPVGAGGPTALREARAECLADGSRVVVSNVLGGRAVLVNVWATWCPPCRDELPLLAEYAASPDAVDVVGVAIKSPPKDVLDLLHTLDVRFPNLLDRDGSVERGLKVPDALPASYLVAADGTVTFIGQPRVFRGVDDIREAVSRYLGGAR</sequence>
<dbReference type="InterPro" id="IPR013766">
    <property type="entry name" value="Thioredoxin_domain"/>
</dbReference>
<evidence type="ECO:0000256" key="2">
    <source>
        <dbReference type="ARBA" id="ARBA00022748"/>
    </source>
</evidence>
<name>A0A1G6Y514_9PSEU</name>
<dbReference type="OrthoDB" id="9796554at2"/>
<dbReference type="InterPro" id="IPR017937">
    <property type="entry name" value="Thioredoxin_CS"/>
</dbReference>
<dbReference type="PROSITE" id="PS51352">
    <property type="entry name" value="THIOREDOXIN_2"/>
    <property type="match status" value="1"/>
</dbReference>
<dbReference type="InterPro" id="IPR013740">
    <property type="entry name" value="Redoxin"/>
</dbReference>
<dbReference type="EMBL" id="FMZZ01000020">
    <property type="protein sequence ID" value="SDD85063.1"/>
    <property type="molecule type" value="Genomic_DNA"/>
</dbReference>
<evidence type="ECO:0000313" key="4">
    <source>
        <dbReference type="EMBL" id="SDD85063.1"/>
    </source>
</evidence>
<evidence type="ECO:0000313" key="5">
    <source>
        <dbReference type="Proteomes" id="UP000199501"/>
    </source>
</evidence>
<dbReference type="STRING" id="1271860.SAMN05216174_1209"/>
<keyword evidence="4" id="KW-0413">Isomerase</keyword>
<feature type="domain" description="Thioredoxin" evidence="3">
    <location>
        <begin position="31"/>
        <end position="197"/>
    </location>
</feature>
<accession>A0A1G6Y514</accession>
<dbReference type="Pfam" id="PF08534">
    <property type="entry name" value="Redoxin"/>
    <property type="match status" value="1"/>
</dbReference>
<dbReference type="Proteomes" id="UP000199501">
    <property type="component" value="Unassembled WGS sequence"/>
</dbReference>
<organism evidence="4 5">
    <name type="scientific">Actinokineospora iranica</name>
    <dbReference type="NCBI Taxonomy" id="1271860"/>
    <lineage>
        <taxon>Bacteria</taxon>
        <taxon>Bacillati</taxon>
        <taxon>Actinomycetota</taxon>
        <taxon>Actinomycetes</taxon>
        <taxon>Pseudonocardiales</taxon>
        <taxon>Pseudonocardiaceae</taxon>
        <taxon>Actinokineospora</taxon>
    </lineage>
</organism>
<gene>
    <name evidence="4" type="ORF">SAMN05216174_1209</name>
</gene>
<dbReference type="PANTHER" id="PTHR42852:SF17">
    <property type="entry name" value="THIOREDOXIN-LIKE PROTEIN HI_1115"/>
    <property type="match status" value="1"/>
</dbReference>
<dbReference type="GO" id="GO:0016491">
    <property type="term" value="F:oxidoreductase activity"/>
    <property type="evidence" value="ECO:0007669"/>
    <property type="project" value="InterPro"/>
</dbReference>
<dbReference type="GO" id="GO:0016853">
    <property type="term" value="F:isomerase activity"/>
    <property type="evidence" value="ECO:0007669"/>
    <property type="project" value="UniProtKB-KW"/>
</dbReference>
<keyword evidence="2" id="KW-0201">Cytochrome c-type biogenesis</keyword>
<dbReference type="InterPro" id="IPR036249">
    <property type="entry name" value="Thioredoxin-like_sf"/>
</dbReference>